<protein>
    <recommendedName>
        <fullName evidence="4">EF-hand domain-containing protein</fullName>
    </recommendedName>
</protein>
<dbReference type="InterPro" id="IPR028994">
    <property type="entry name" value="Integrin_alpha_N"/>
</dbReference>
<evidence type="ECO:0000313" key="3">
    <source>
        <dbReference type="Proteomes" id="UP001432000"/>
    </source>
</evidence>
<dbReference type="EMBL" id="CP147846">
    <property type="protein sequence ID" value="WXG69147.1"/>
    <property type="molecule type" value="Genomic_DNA"/>
</dbReference>
<feature type="compositionally biased region" description="Low complexity" evidence="1">
    <location>
        <begin position="85"/>
        <end position="107"/>
    </location>
</feature>
<feature type="region of interest" description="Disordered" evidence="1">
    <location>
        <begin position="304"/>
        <end position="323"/>
    </location>
</feature>
<dbReference type="Proteomes" id="UP001432000">
    <property type="component" value="Chromosome"/>
</dbReference>
<evidence type="ECO:0000256" key="1">
    <source>
        <dbReference type="SAM" id="MobiDB-lite"/>
    </source>
</evidence>
<sequence length="323" mass="33378">MQNDDKTVYDSTDAAEYKAELDAIANDPNMSVEEKADAITNAMEAEMNEISSASSTSDAKVAASEPAASSAEVTADPSTASYGDSSAAASESAPSAEVPPAEAPSASTVNEAIGVSGQVDYVSPRDVDGDGLIDLTHSRVDGIDTITHYNEDGTITLIEQDTDSNGTYETAAAQHSDGTIRVAEDLDDDGDVDLATFHDPVSGAPVRQDTIEGNAITETLIDSNLDGQVDVVLIDSNGDGRFDTAMVDSDADGRIDATLVDTDGDGRFDLGELDSNGDGTFDTVATGADTDLGTIESLESAIPADDNYHAQAGTYPAESQSDL</sequence>
<feature type="compositionally biased region" description="Low complexity" evidence="1">
    <location>
        <begin position="57"/>
        <end position="75"/>
    </location>
</feature>
<dbReference type="RefSeq" id="WP_338889778.1">
    <property type="nucleotide sequence ID" value="NZ_CP147846.1"/>
</dbReference>
<evidence type="ECO:0008006" key="4">
    <source>
        <dbReference type="Google" id="ProtNLM"/>
    </source>
</evidence>
<proteinExistence type="predicted"/>
<reference evidence="2 3" key="1">
    <citation type="submission" date="2024-03" db="EMBL/GenBank/DDBJ databases">
        <title>Natural products discovery in diverse microorganisms through a two-stage MS feature dereplication strategy.</title>
        <authorList>
            <person name="Zhang R."/>
        </authorList>
    </citation>
    <scope>NUCLEOTIDE SEQUENCE [LARGE SCALE GENOMIC DNA]</scope>
    <source>
        <strain evidence="2 3">18930</strain>
    </source>
</reference>
<name>A0ABZ2PJU7_9NOCA</name>
<feature type="region of interest" description="Disordered" evidence="1">
    <location>
        <begin position="22"/>
        <end position="107"/>
    </location>
</feature>
<organism evidence="2 3">
    <name type="scientific">Rhodococcus sovatensis</name>
    <dbReference type="NCBI Taxonomy" id="1805840"/>
    <lineage>
        <taxon>Bacteria</taxon>
        <taxon>Bacillati</taxon>
        <taxon>Actinomycetota</taxon>
        <taxon>Actinomycetes</taxon>
        <taxon>Mycobacteriales</taxon>
        <taxon>Nocardiaceae</taxon>
        <taxon>Rhodococcus</taxon>
    </lineage>
</organism>
<evidence type="ECO:0000313" key="2">
    <source>
        <dbReference type="EMBL" id="WXG69147.1"/>
    </source>
</evidence>
<keyword evidence="3" id="KW-1185">Reference proteome</keyword>
<gene>
    <name evidence="2" type="ORF">WDS16_00820</name>
</gene>
<dbReference type="SUPFAM" id="SSF69318">
    <property type="entry name" value="Integrin alpha N-terminal domain"/>
    <property type="match status" value="1"/>
</dbReference>
<accession>A0ABZ2PJU7</accession>